<dbReference type="EMBL" id="FP565809">
    <property type="protein sequence ID" value="CBH21642.1"/>
    <property type="molecule type" value="Genomic_DNA"/>
</dbReference>
<proteinExistence type="predicted"/>
<accession>E3PRY8</accession>
<dbReference type="AlphaFoldDB" id="E3PRY8"/>
<keyword evidence="2" id="KW-1185">Reference proteome</keyword>
<dbReference type="BioCyc" id="CSTI499177:GJE9-1574-MONOMER"/>
<dbReference type="KEGG" id="cst:CLOST_1522"/>
<dbReference type="GeneID" id="35559504"/>
<organism evidence="1 2">
    <name type="scientific">Acetoanaerobium sticklandii (strain ATCC 12662 / DSM 519 / JCM 1433 / CCUG 9281 / NCIMB 10654 / HF)</name>
    <name type="common">Clostridium sticklandii</name>
    <dbReference type="NCBI Taxonomy" id="499177"/>
    <lineage>
        <taxon>Bacteria</taxon>
        <taxon>Bacillati</taxon>
        <taxon>Bacillota</taxon>
        <taxon>Clostridia</taxon>
        <taxon>Peptostreptococcales</taxon>
        <taxon>Filifactoraceae</taxon>
        <taxon>Acetoanaerobium</taxon>
    </lineage>
</organism>
<sequence>MLNQTRDKVIDEIKTLLPWVEVQAGYINIKRDLPLKKPLVTVSKAQINTNEIGMDNGYLGIEFTLDKAIETKGKDTDLYFDIHIWNADSAKLGGEDTIQRINEELTALFLFNPKQVEGFKVKSYEEGSTSVDPYEEKEKLFHSRNVLTLNFLWKKQFEYEVINEITSEGDVD</sequence>
<dbReference type="Proteomes" id="UP000007041">
    <property type="component" value="Chromosome"/>
</dbReference>
<gene>
    <name evidence="1" type="ordered locus">CLOST_1522</name>
</gene>
<reference evidence="2" key="1">
    <citation type="journal article" date="2010" name="BMC Genomics">
        <title>Clostridium sticklandii, a specialist in amino acid degradation:revisiting its metabolism through its genome sequence.</title>
        <authorList>
            <person name="Fonknechten N."/>
            <person name="Chaussonnerie S."/>
            <person name="Tricot S."/>
            <person name="Lajus A."/>
            <person name="Andreesen J.R."/>
            <person name="Perchat N."/>
            <person name="Pelletier E."/>
            <person name="Gouyvenoux M."/>
            <person name="Barbe V."/>
            <person name="Salanoubat M."/>
            <person name="Le Paslier D."/>
            <person name="Weissenbach J."/>
            <person name="Cohen G.N."/>
            <person name="Kreimeyer A."/>
        </authorList>
    </citation>
    <scope>NUCLEOTIDE SEQUENCE [LARGE SCALE GENOMIC DNA]</scope>
    <source>
        <strain evidence="2">ATCC 12662 / DSM 519 / JCM 1433 / CCUG 9281 / NCIMB 10654 / HF</strain>
    </source>
</reference>
<protein>
    <submittedName>
        <fullName evidence="1">Uncharacterized protein</fullName>
    </submittedName>
</protein>
<evidence type="ECO:0000313" key="1">
    <source>
        <dbReference type="EMBL" id="CBH21642.1"/>
    </source>
</evidence>
<dbReference type="HOGENOM" id="CLU_1552653_0_0_9"/>
<dbReference type="RefSeq" id="WP_013361735.1">
    <property type="nucleotide sequence ID" value="NC_014614.1"/>
</dbReference>
<name>E3PRY8_ACESD</name>
<evidence type="ECO:0000313" key="2">
    <source>
        <dbReference type="Proteomes" id="UP000007041"/>
    </source>
</evidence>
<dbReference type="STRING" id="1511.CLOST_1522"/>